<accession>A0AAV3AHU4</accession>
<name>A0AAV3AHU4_PYXAD</name>
<organism evidence="1 2">
    <name type="scientific">Pyxicephalus adspersus</name>
    <name type="common">African bullfrog</name>
    <dbReference type="NCBI Taxonomy" id="30357"/>
    <lineage>
        <taxon>Eukaryota</taxon>
        <taxon>Metazoa</taxon>
        <taxon>Chordata</taxon>
        <taxon>Craniata</taxon>
        <taxon>Vertebrata</taxon>
        <taxon>Euteleostomi</taxon>
        <taxon>Amphibia</taxon>
        <taxon>Batrachia</taxon>
        <taxon>Anura</taxon>
        <taxon>Neobatrachia</taxon>
        <taxon>Ranoidea</taxon>
        <taxon>Pyxicephalidae</taxon>
        <taxon>Pyxicephalinae</taxon>
        <taxon>Pyxicephalus</taxon>
    </lineage>
</organism>
<dbReference type="AlphaFoldDB" id="A0AAV3AHU4"/>
<dbReference type="EMBL" id="DYDO01000004">
    <property type="protein sequence ID" value="DBA26884.1"/>
    <property type="molecule type" value="Genomic_DNA"/>
</dbReference>
<comment type="caution">
    <text evidence="1">The sequence shown here is derived from an EMBL/GenBank/DDBJ whole genome shotgun (WGS) entry which is preliminary data.</text>
</comment>
<sequence>MDRGSTISPDYLKIILLKPAYTYILIEVCQSGVSYLHFMPISQQHLKMHRSQANILERSKGNLYISHFKGYNMMLIVTPKLAYEKNPLLGKTHQIPRCRIHIKPLKQFTLKVLALVDD</sequence>
<protein>
    <submittedName>
        <fullName evidence="1">Uncharacterized protein</fullName>
    </submittedName>
</protein>
<gene>
    <name evidence="1" type="ORF">GDO54_011085</name>
</gene>
<proteinExistence type="predicted"/>
<dbReference type="Proteomes" id="UP001181693">
    <property type="component" value="Unassembled WGS sequence"/>
</dbReference>
<evidence type="ECO:0000313" key="2">
    <source>
        <dbReference type="Proteomes" id="UP001181693"/>
    </source>
</evidence>
<reference evidence="1" key="1">
    <citation type="thesis" date="2020" institute="ProQuest LLC" country="789 East Eisenhower Parkway, Ann Arbor, MI, USA">
        <title>Comparative Genomics and Chromosome Evolution.</title>
        <authorList>
            <person name="Mudd A.B."/>
        </authorList>
    </citation>
    <scope>NUCLEOTIDE SEQUENCE</scope>
    <source>
        <strain evidence="1">1538</strain>
        <tissue evidence="1">Blood</tissue>
    </source>
</reference>
<keyword evidence="2" id="KW-1185">Reference proteome</keyword>
<evidence type="ECO:0000313" key="1">
    <source>
        <dbReference type="EMBL" id="DBA26884.1"/>
    </source>
</evidence>